<evidence type="ECO:0000256" key="1">
    <source>
        <dbReference type="SAM" id="Phobius"/>
    </source>
</evidence>
<feature type="transmembrane region" description="Helical" evidence="1">
    <location>
        <begin position="12"/>
        <end position="29"/>
    </location>
</feature>
<dbReference type="EMBL" id="FWXJ01000001">
    <property type="protein sequence ID" value="SMC30755.1"/>
    <property type="molecule type" value="Genomic_DNA"/>
</dbReference>
<keyword evidence="3" id="KW-1185">Reference proteome</keyword>
<dbReference type="Pfam" id="PF16868">
    <property type="entry name" value="NMT1_3"/>
    <property type="match status" value="1"/>
</dbReference>
<gene>
    <name evidence="2" type="ORF">SAMN06296008_101263</name>
</gene>
<dbReference type="PANTHER" id="PTHR42941">
    <property type="entry name" value="SLL1037 PROTEIN"/>
    <property type="match status" value="1"/>
</dbReference>
<proteinExistence type="predicted"/>
<feature type="transmembrane region" description="Helical" evidence="1">
    <location>
        <begin position="335"/>
        <end position="357"/>
    </location>
</feature>
<evidence type="ECO:0000313" key="3">
    <source>
        <dbReference type="Proteomes" id="UP000192708"/>
    </source>
</evidence>
<keyword evidence="1" id="KW-1133">Transmembrane helix</keyword>
<organism evidence="2 3">
    <name type="scientific">Polynucleobacter kasalickyi</name>
    <dbReference type="NCBI Taxonomy" id="1938817"/>
    <lineage>
        <taxon>Bacteria</taxon>
        <taxon>Pseudomonadati</taxon>
        <taxon>Pseudomonadota</taxon>
        <taxon>Betaproteobacteria</taxon>
        <taxon>Burkholderiales</taxon>
        <taxon>Burkholderiaceae</taxon>
        <taxon>Polynucleobacter</taxon>
    </lineage>
</organism>
<evidence type="ECO:0000313" key="2">
    <source>
        <dbReference type="EMBL" id="SMC30755.1"/>
    </source>
</evidence>
<dbReference type="OrthoDB" id="237270at2"/>
<dbReference type="Gene3D" id="3.40.190.10">
    <property type="entry name" value="Periplasmic binding protein-like II"/>
    <property type="match status" value="2"/>
</dbReference>
<protein>
    <submittedName>
        <fullName evidence="2">TRAP-type uncharacterized transport system, substrate-binding protein</fullName>
    </submittedName>
</protein>
<dbReference type="SUPFAM" id="SSF53850">
    <property type="entry name" value="Periplasmic binding protein-like II"/>
    <property type="match status" value="1"/>
</dbReference>
<dbReference type="AlphaFoldDB" id="A0A1W1Y3N5"/>
<dbReference type="PANTHER" id="PTHR42941:SF1">
    <property type="entry name" value="SLL1037 PROTEIN"/>
    <property type="match status" value="1"/>
</dbReference>
<keyword evidence="1" id="KW-0812">Transmembrane</keyword>
<dbReference type="STRING" id="1938817.SAMN06296008_101263"/>
<accession>A0A1W1Y3N5</accession>
<dbReference type="Proteomes" id="UP000192708">
    <property type="component" value="Unassembled WGS sequence"/>
</dbReference>
<name>A0A1W1Y3N5_9BURK</name>
<keyword evidence="1" id="KW-0472">Membrane</keyword>
<reference evidence="2 3" key="1">
    <citation type="submission" date="2017-04" db="EMBL/GenBank/DDBJ databases">
        <authorList>
            <person name="Afonso C.L."/>
            <person name="Miller P.J."/>
            <person name="Scott M.A."/>
            <person name="Spackman E."/>
            <person name="Goraichik I."/>
            <person name="Dimitrov K.M."/>
            <person name="Suarez D.L."/>
            <person name="Swayne D.E."/>
        </authorList>
    </citation>
    <scope>NUCLEOTIDE SEQUENCE [LARGE SCALE GENOMIC DNA]</scope>
    <source>
        <strain evidence="2 3">VK13</strain>
    </source>
</reference>
<dbReference type="InterPro" id="IPR011852">
    <property type="entry name" value="TRAP_TAXI"/>
</dbReference>
<dbReference type="RefSeq" id="WP_084282052.1">
    <property type="nucleotide sequence ID" value="NZ_FWXJ01000001.1"/>
</dbReference>
<sequence length="431" mass="48622">MKELASPKRLIIFILFIIASASIILHLYFPTPPKKIIIATGGEKGAYYAMGQEIKRRLADSGITVEVRKTQGSVENLELLNDPTSGVDIAIVQSGISNAKERPNLESLTGLFYEPVWVAFQPKAFPKGTPSSIAEIKDKRIGIALVGSGTRKITDQIFELNGVSTKSPNFFAADPESLFNKLQAHELDVAIFVYKAEAPFIGKVFKDHDIKFMSFGEAYGYLQAMPSLTVINIPRSVLDIPTDTPEKEIRVISPVAELVINERFHPAITTLLMNEMNDVINDPTIVAVENTFPNVNHLSFKVNEDAEEYVKNGLSIVDQYLPFWVAVWFDRLIRVVLPLLAVLLPLYNFLPGVFEYFEKQKKARIYIELRHLEKELSENGEKDFIITRLNLIENKVIQSKFEAEEIFDMRSHIDLVREKLTGQLPLAKTEL</sequence>